<dbReference type="Pfam" id="PF00270">
    <property type="entry name" value="DEAD"/>
    <property type="match status" value="1"/>
</dbReference>
<comment type="function">
    <text evidence="15">Plays a critical role in recombination and DNA repair. Helps process Holliday junction intermediates to mature products by catalyzing branch migration. Has replication fork regression activity, unwinds stalled or blocked replication forks to make a HJ that can be resolved. Has a DNA unwinding activity characteristic of a DNA helicase with 3'-5' polarity.</text>
</comment>
<dbReference type="SUPFAM" id="SSF50249">
    <property type="entry name" value="Nucleic acid-binding proteins"/>
    <property type="match status" value="1"/>
</dbReference>
<keyword evidence="10 15" id="KW-0234">DNA repair</keyword>
<reference evidence="18 19" key="1">
    <citation type="submission" date="2020-06" db="EMBL/GenBank/DDBJ databases">
        <authorList>
            <person name="Kang J."/>
        </authorList>
    </citation>
    <scope>NUCLEOTIDE SEQUENCE [LARGE SCALE GENOMIC DNA]</scope>
    <source>
        <strain evidence="18 19">DCY120</strain>
    </source>
</reference>
<evidence type="ECO:0000256" key="14">
    <source>
        <dbReference type="ARBA" id="ARBA00048988"/>
    </source>
</evidence>
<dbReference type="SUPFAM" id="SSF52540">
    <property type="entry name" value="P-loop containing nucleoside triphosphate hydrolases"/>
    <property type="match status" value="2"/>
</dbReference>
<dbReference type="InterPro" id="IPR045562">
    <property type="entry name" value="RecG_dom3_C"/>
</dbReference>
<evidence type="ECO:0000256" key="6">
    <source>
        <dbReference type="ARBA" id="ARBA00022806"/>
    </source>
</evidence>
<organism evidence="18 19">
    <name type="scientific">Bombilactobacillus apium</name>
    <dbReference type="NCBI Taxonomy" id="2675299"/>
    <lineage>
        <taxon>Bacteria</taxon>
        <taxon>Bacillati</taxon>
        <taxon>Bacillota</taxon>
        <taxon>Bacilli</taxon>
        <taxon>Lactobacillales</taxon>
        <taxon>Lactobacillaceae</taxon>
        <taxon>Bombilactobacillus</taxon>
    </lineage>
</organism>
<dbReference type="Pfam" id="PF19833">
    <property type="entry name" value="RecG_dom3_C"/>
    <property type="match status" value="1"/>
</dbReference>
<feature type="domain" description="Helicase C-terminal" evidence="17">
    <location>
        <begin position="448"/>
        <end position="607"/>
    </location>
</feature>
<dbReference type="InterPro" id="IPR033454">
    <property type="entry name" value="RecG_wedge"/>
</dbReference>
<dbReference type="InterPro" id="IPR001650">
    <property type="entry name" value="Helicase_C-like"/>
</dbReference>
<gene>
    <name evidence="18" type="primary">recG</name>
    <name evidence="18" type="ORF">HU830_07415</name>
</gene>
<dbReference type="RefSeq" id="WP_176943131.1">
    <property type="nucleotide sequence ID" value="NZ_JABZEC010000006.1"/>
</dbReference>
<evidence type="ECO:0000256" key="3">
    <source>
        <dbReference type="ARBA" id="ARBA00022741"/>
    </source>
</evidence>
<dbReference type="EMBL" id="JABZEC010000006">
    <property type="protein sequence ID" value="NVY96978.1"/>
    <property type="molecule type" value="Genomic_DNA"/>
</dbReference>
<dbReference type="PANTHER" id="PTHR47964">
    <property type="entry name" value="ATP-DEPENDENT DNA HELICASE HOMOLOG RECG, CHLOROPLASTIC"/>
    <property type="match status" value="1"/>
</dbReference>
<dbReference type="InterPro" id="IPR011545">
    <property type="entry name" value="DEAD/DEAH_box_helicase_dom"/>
</dbReference>
<comment type="catalytic activity">
    <reaction evidence="12 15">
        <text>Couples ATP hydrolysis with the unwinding of duplex DNA by translocating in the 3'-5' direction.</text>
        <dbReference type="EC" id="5.6.2.4"/>
    </reaction>
</comment>
<evidence type="ECO:0000259" key="16">
    <source>
        <dbReference type="PROSITE" id="PS51192"/>
    </source>
</evidence>
<evidence type="ECO:0000256" key="4">
    <source>
        <dbReference type="ARBA" id="ARBA00022763"/>
    </source>
</evidence>
<dbReference type="InterPro" id="IPR014001">
    <property type="entry name" value="Helicase_ATP-bd"/>
</dbReference>
<dbReference type="SMART" id="SM00487">
    <property type="entry name" value="DEXDc"/>
    <property type="match status" value="1"/>
</dbReference>
<dbReference type="CDD" id="cd17992">
    <property type="entry name" value="DEXHc_RecG"/>
    <property type="match status" value="1"/>
</dbReference>
<dbReference type="InterPro" id="IPR027417">
    <property type="entry name" value="P-loop_NTPase"/>
</dbReference>
<evidence type="ECO:0000256" key="9">
    <source>
        <dbReference type="ARBA" id="ARBA00023172"/>
    </source>
</evidence>
<keyword evidence="4 15" id="KW-0227">DNA damage</keyword>
<evidence type="ECO:0000256" key="1">
    <source>
        <dbReference type="ARBA" id="ARBA00007504"/>
    </source>
</evidence>
<comment type="similarity">
    <text evidence="1 15">Belongs to the helicase family. RecG subfamily.</text>
</comment>
<keyword evidence="7 15" id="KW-0067">ATP-binding</keyword>
<proteinExistence type="inferred from homology"/>
<dbReference type="GO" id="GO:0006310">
    <property type="term" value="P:DNA recombination"/>
    <property type="evidence" value="ECO:0007669"/>
    <property type="project" value="UniProtKB-UniRule"/>
</dbReference>
<keyword evidence="9 15" id="KW-0233">DNA recombination</keyword>
<feature type="domain" description="Helicase ATP-binding" evidence="16">
    <location>
        <begin position="268"/>
        <end position="429"/>
    </location>
</feature>
<dbReference type="InterPro" id="IPR047112">
    <property type="entry name" value="RecG/Mfd"/>
</dbReference>
<sequence>MSELMQAVSYLPGVGPKTQAGLADLGITTIYDLLYYFPKRYDDLIIKSVQTAQDQEKLVLEGLVASRPLLKRLGYKKSLLVVRLIVENEAIPVTFFNQPWLQDRFVEGQVALLYGRWSQTKRSLTGMKVLSQREQTGMTEVYQTKKRLSQKNLRKLITAAWQKYQQQIEDPVPVNIRTKYHLLTARQMIAGMHFPQDEAQAQAARRTAKFQELFLYQARLIQLRLSSDQQAPGLVENYSSDYVAQFIQSFPFQLTSAQSRVLKEILADLRRPQPMARLLQGDVGSGKTAVAASAIFASVTAGFQAALMVPTEILARQHYQKLLRLYQPFQMKVALLTGDLTPKEHRELVAQIEQGSVNIVVGTHALFQKGVTYRQLGLVVIDEQHRFGVKQRRALRQKGTVPDTLMMTATPIPRTLAITAYGELDLSTIDELPQGRQPVSTYWLRWSKLDQVEHFLRLQLAQKAQAFVIAPLVSESEQLDLANAEEIQQKLQKHFTQAQVGLVHGQMNSTAKEEVMAAFQAHELDILVATTVVEVGVDVPNATVMVICNAERFGLSQLHQLRGRIGRGQQTATCILLADPKNETALQRLKIMTETNDGFRLAQQDLQLRGAGDFFGQNQSGLPQFKVADPVADTAMLTTARQEARALFTVDPQLNRYPVLRAYLKMKAQTSLD</sequence>
<evidence type="ECO:0000259" key="17">
    <source>
        <dbReference type="PROSITE" id="PS51194"/>
    </source>
</evidence>
<dbReference type="Pfam" id="PF00271">
    <property type="entry name" value="Helicase_C"/>
    <property type="match status" value="1"/>
</dbReference>
<evidence type="ECO:0000256" key="13">
    <source>
        <dbReference type="ARBA" id="ARBA00034808"/>
    </source>
</evidence>
<dbReference type="PROSITE" id="PS51194">
    <property type="entry name" value="HELICASE_CTER"/>
    <property type="match status" value="1"/>
</dbReference>
<comment type="caution">
    <text evidence="18">The sequence shown here is derived from an EMBL/GenBank/DDBJ whole genome shotgun (WGS) entry which is preliminary data.</text>
</comment>
<dbReference type="GO" id="GO:0003677">
    <property type="term" value="F:DNA binding"/>
    <property type="evidence" value="ECO:0007669"/>
    <property type="project" value="UniProtKB-KW"/>
</dbReference>
<dbReference type="SMART" id="SM00490">
    <property type="entry name" value="HELICc"/>
    <property type="match status" value="1"/>
</dbReference>
<keyword evidence="19" id="KW-1185">Reference proteome</keyword>
<dbReference type="Proteomes" id="UP000563523">
    <property type="component" value="Unassembled WGS sequence"/>
</dbReference>
<dbReference type="NCBIfam" id="NF008168">
    <property type="entry name" value="PRK10917.2-2"/>
    <property type="match status" value="1"/>
</dbReference>
<dbReference type="InterPro" id="IPR004609">
    <property type="entry name" value="ATP-dep_DNA_helicase_RecG"/>
</dbReference>
<accession>A0A850RE26</accession>
<keyword evidence="8" id="KW-0238">DNA-binding</keyword>
<keyword evidence="5 15" id="KW-0378">Hydrolase</keyword>
<dbReference type="Pfam" id="PF17191">
    <property type="entry name" value="RecG_wedge"/>
    <property type="match status" value="1"/>
</dbReference>
<evidence type="ECO:0000256" key="10">
    <source>
        <dbReference type="ARBA" id="ARBA00023204"/>
    </source>
</evidence>
<evidence type="ECO:0000313" key="19">
    <source>
        <dbReference type="Proteomes" id="UP000563523"/>
    </source>
</evidence>
<dbReference type="GO" id="GO:0006281">
    <property type="term" value="P:DNA repair"/>
    <property type="evidence" value="ECO:0007669"/>
    <property type="project" value="UniProtKB-UniRule"/>
</dbReference>
<evidence type="ECO:0000256" key="2">
    <source>
        <dbReference type="ARBA" id="ARBA00017846"/>
    </source>
</evidence>
<dbReference type="Gene3D" id="1.10.150.20">
    <property type="entry name" value="5' to 3' exonuclease, C-terminal subdomain"/>
    <property type="match status" value="1"/>
</dbReference>
<dbReference type="GO" id="GO:0016787">
    <property type="term" value="F:hydrolase activity"/>
    <property type="evidence" value="ECO:0007669"/>
    <property type="project" value="UniProtKB-KW"/>
</dbReference>
<evidence type="ECO:0000256" key="8">
    <source>
        <dbReference type="ARBA" id="ARBA00023125"/>
    </source>
</evidence>
<dbReference type="Gene3D" id="2.40.50.140">
    <property type="entry name" value="Nucleic acid-binding proteins"/>
    <property type="match status" value="1"/>
</dbReference>
<dbReference type="GO" id="GO:0043138">
    <property type="term" value="F:3'-5' DNA helicase activity"/>
    <property type="evidence" value="ECO:0007669"/>
    <property type="project" value="UniProtKB-EC"/>
</dbReference>
<keyword evidence="3 15" id="KW-0547">Nucleotide-binding</keyword>
<keyword evidence="11" id="KW-0413">Isomerase</keyword>
<dbReference type="InterPro" id="IPR012340">
    <property type="entry name" value="NA-bd_OB-fold"/>
</dbReference>
<dbReference type="NCBIfam" id="NF008165">
    <property type="entry name" value="PRK10917.1-3"/>
    <property type="match status" value="1"/>
</dbReference>
<comment type="catalytic activity">
    <reaction evidence="14 15">
        <text>ATP + H2O = ADP + phosphate + H(+)</text>
        <dbReference type="Rhea" id="RHEA:13065"/>
        <dbReference type="ChEBI" id="CHEBI:15377"/>
        <dbReference type="ChEBI" id="CHEBI:15378"/>
        <dbReference type="ChEBI" id="CHEBI:30616"/>
        <dbReference type="ChEBI" id="CHEBI:43474"/>
        <dbReference type="ChEBI" id="CHEBI:456216"/>
        <dbReference type="EC" id="5.6.2.4"/>
    </reaction>
</comment>
<evidence type="ECO:0000256" key="7">
    <source>
        <dbReference type="ARBA" id="ARBA00022840"/>
    </source>
</evidence>
<dbReference type="NCBIfam" id="TIGR00643">
    <property type="entry name" value="recG"/>
    <property type="match status" value="1"/>
</dbReference>
<protein>
    <recommendedName>
        <fullName evidence="2 15">ATP-dependent DNA helicase RecG</fullName>
        <ecNumber evidence="13 15">5.6.2.4</ecNumber>
    </recommendedName>
</protein>
<name>A0A850RE26_9LACO</name>
<dbReference type="Gene3D" id="3.40.50.300">
    <property type="entry name" value="P-loop containing nucleotide triphosphate hydrolases"/>
    <property type="match status" value="2"/>
</dbReference>
<dbReference type="PANTHER" id="PTHR47964:SF1">
    <property type="entry name" value="ATP-DEPENDENT DNA HELICASE HOMOLOG RECG, CHLOROPLASTIC"/>
    <property type="match status" value="1"/>
</dbReference>
<evidence type="ECO:0000256" key="15">
    <source>
        <dbReference type="RuleBase" id="RU363016"/>
    </source>
</evidence>
<evidence type="ECO:0000256" key="5">
    <source>
        <dbReference type="ARBA" id="ARBA00022801"/>
    </source>
</evidence>
<keyword evidence="6 15" id="KW-0347">Helicase</keyword>
<evidence type="ECO:0000256" key="12">
    <source>
        <dbReference type="ARBA" id="ARBA00034617"/>
    </source>
</evidence>
<dbReference type="AlphaFoldDB" id="A0A850RE26"/>
<dbReference type="GO" id="GO:0005524">
    <property type="term" value="F:ATP binding"/>
    <property type="evidence" value="ECO:0007669"/>
    <property type="project" value="UniProtKB-KW"/>
</dbReference>
<evidence type="ECO:0000256" key="11">
    <source>
        <dbReference type="ARBA" id="ARBA00023235"/>
    </source>
</evidence>
<dbReference type="PROSITE" id="PS51192">
    <property type="entry name" value="HELICASE_ATP_BIND_1"/>
    <property type="match status" value="1"/>
</dbReference>
<dbReference type="EC" id="5.6.2.4" evidence="13 15"/>
<evidence type="ECO:0000313" key="18">
    <source>
        <dbReference type="EMBL" id="NVY96978.1"/>
    </source>
</evidence>